<feature type="transmembrane region" description="Helical" evidence="6">
    <location>
        <begin position="286"/>
        <end position="305"/>
    </location>
</feature>
<keyword evidence="4 6" id="KW-1133">Transmembrane helix</keyword>
<evidence type="ECO:0000259" key="7">
    <source>
        <dbReference type="Pfam" id="PF00892"/>
    </source>
</evidence>
<feature type="transmembrane region" description="Helical" evidence="6">
    <location>
        <begin position="82"/>
        <end position="102"/>
    </location>
</feature>
<dbReference type="Pfam" id="PF00892">
    <property type="entry name" value="EamA"/>
    <property type="match status" value="2"/>
</dbReference>
<dbReference type="RefSeq" id="WP_113960321.1">
    <property type="nucleotide sequence ID" value="NZ_QNRR01000008.1"/>
</dbReference>
<feature type="transmembrane region" description="Helical" evidence="6">
    <location>
        <begin position="261"/>
        <end position="280"/>
    </location>
</feature>
<dbReference type="InterPro" id="IPR050638">
    <property type="entry name" value="AA-Vitamin_Transporters"/>
</dbReference>
<comment type="subcellular location">
    <subcellularLocation>
        <location evidence="1">Membrane</location>
        <topology evidence="1">Multi-pass membrane protein</topology>
    </subcellularLocation>
</comment>
<dbReference type="GO" id="GO:0016020">
    <property type="term" value="C:membrane"/>
    <property type="evidence" value="ECO:0007669"/>
    <property type="project" value="UniProtKB-SubCell"/>
</dbReference>
<evidence type="ECO:0000256" key="1">
    <source>
        <dbReference type="ARBA" id="ARBA00004141"/>
    </source>
</evidence>
<dbReference type="EMBL" id="QNRR01000008">
    <property type="protein sequence ID" value="RBP40453.1"/>
    <property type="molecule type" value="Genomic_DNA"/>
</dbReference>
<feature type="transmembrane region" description="Helical" evidence="6">
    <location>
        <begin position="228"/>
        <end position="249"/>
    </location>
</feature>
<sequence length="329" mass="34948">MSQSLLPPSSSPLRSSLATYGIVAASSLFFCSKAVFVKLAFRYQMDAVTVLALRMAMALPFFLIGGWLDARKNPRPISRKDWGMLALLGFFGWYLSSVVNFMGLEHVSVGLERMILYTYPSIVILGSVLFFKKPLRLVVVGAMAVSYLGIVIGYQAEAAASSSETLYGALLVFASAVSYAVFVMLSGQVVSRIGPVRFTSCVVGFSAIFVLIHFCLTHPPSLLVNLSSGAYGCGIALAIAGTVIPSYLFGIGLKRAGSQAFAIIGMVGPLGTVFLGWFILGESLNLTQILGLLLTLAGGLAVSLLKNKPVSEATTTPEKAKAMRDASQS</sequence>
<evidence type="ECO:0000256" key="5">
    <source>
        <dbReference type="ARBA" id="ARBA00023136"/>
    </source>
</evidence>
<evidence type="ECO:0000313" key="8">
    <source>
        <dbReference type="EMBL" id="RBP40453.1"/>
    </source>
</evidence>
<comment type="caution">
    <text evidence="8">The sequence shown here is derived from an EMBL/GenBank/DDBJ whole genome shotgun (WGS) entry which is preliminary data.</text>
</comment>
<evidence type="ECO:0000256" key="2">
    <source>
        <dbReference type="ARBA" id="ARBA00007362"/>
    </source>
</evidence>
<dbReference type="InterPro" id="IPR037185">
    <property type="entry name" value="EmrE-like"/>
</dbReference>
<dbReference type="Proteomes" id="UP000253426">
    <property type="component" value="Unassembled WGS sequence"/>
</dbReference>
<name>A0A366HDC2_9BACT</name>
<comment type="similarity">
    <text evidence="2">Belongs to the EamA transporter family.</text>
</comment>
<evidence type="ECO:0000313" key="9">
    <source>
        <dbReference type="Proteomes" id="UP000253426"/>
    </source>
</evidence>
<protein>
    <submittedName>
        <fullName evidence="8">Threonine/homoserine efflux transporter RhtA</fullName>
    </submittedName>
</protein>
<proteinExistence type="inferred from homology"/>
<evidence type="ECO:0000256" key="4">
    <source>
        <dbReference type="ARBA" id="ARBA00022989"/>
    </source>
</evidence>
<dbReference type="PANTHER" id="PTHR32322:SF2">
    <property type="entry name" value="EAMA DOMAIN-CONTAINING PROTEIN"/>
    <property type="match status" value="1"/>
</dbReference>
<dbReference type="InterPro" id="IPR000620">
    <property type="entry name" value="EamA_dom"/>
</dbReference>
<dbReference type="AlphaFoldDB" id="A0A366HDC2"/>
<keyword evidence="5 6" id="KW-0472">Membrane</keyword>
<evidence type="ECO:0000256" key="3">
    <source>
        <dbReference type="ARBA" id="ARBA00022692"/>
    </source>
</evidence>
<accession>A0A366HDC2</accession>
<feature type="transmembrane region" description="Helical" evidence="6">
    <location>
        <begin position="20"/>
        <end position="41"/>
    </location>
</feature>
<dbReference type="SUPFAM" id="SSF103481">
    <property type="entry name" value="Multidrug resistance efflux transporter EmrE"/>
    <property type="match status" value="2"/>
</dbReference>
<reference evidence="8 9" key="1">
    <citation type="submission" date="2018-06" db="EMBL/GenBank/DDBJ databases">
        <title>Genomic Encyclopedia of Type Strains, Phase IV (KMG-IV): sequencing the most valuable type-strain genomes for metagenomic binning, comparative biology and taxonomic classification.</title>
        <authorList>
            <person name="Goeker M."/>
        </authorList>
    </citation>
    <scope>NUCLEOTIDE SEQUENCE [LARGE SCALE GENOMIC DNA]</scope>
    <source>
        <strain evidence="8 9">DSM 25532</strain>
    </source>
</reference>
<gene>
    <name evidence="8" type="ORF">DES53_108160</name>
</gene>
<feature type="domain" description="EamA" evidence="7">
    <location>
        <begin position="167"/>
        <end position="302"/>
    </location>
</feature>
<evidence type="ECO:0000256" key="6">
    <source>
        <dbReference type="SAM" id="Phobius"/>
    </source>
</evidence>
<dbReference type="PANTHER" id="PTHR32322">
    <property type="entry name" value="INNER MEMBRANE TRANSPORTER"/>
    <property type="match status" value="1"/>
</dbReference>
<organism evidence="8 9">
    <name type="scientific">Roseimicrobium gellanilyticum</name>
    <dbReference type="NCBI Taxonomy" id="748857"/>
    <lineage>
        <taxon>Bacteria</taxon>
        <taxon>Pseudomonadati</taxon>
        <taxon>Verrucomicrobiota</taxon>
        <taxon>Verrucomicrobiia</taxon>
        <taxon>Verrucomicrobiales</taxon>
        <taxon>Verrucomicrobiaceae</taxon>
        <taxon>Roseimicrobium</taxon>
    </lineage>
</organism>
<feature type="transmembrane region" description="Helical" evidence="6">
    <location>
        <begin position="114"/>
        <end position="130"/>
    </location>
</feature>
<keyword evidence="3 6" id="KW-0812">Transmembrane</keyword>
<feature type="domain" description="EamA" evidence="7">
    <location>
        <begin position="22"/>
        <end position="152"/>
    </location>
</feature>
<dbReference type="OrthoDB" id="9813617at2"/>
<keyword evidence="9" id="KW-1185">Reference proteome</keyword>
<feature type="transmembrane region" description="Helical" evidence="6">
    <location>
        <begin position="137"/>
        <end position="154"/>
    </location>
</feature>
<feature type="transmembrane region" description="Helical" evidence="6">
    <location>
        <begin position="166"/>
        <end position="186"/>
    </location>
</feature>
<feature type="transmembrane region" description="Helical" evidence="6">
    <location>
        <begin position="198"/>
        <end position="216"/>
    </location>
</feature>